<evidence type="ECO:0000313" key="2">
    <source>
        <dbReference type="Proteomes" id="UP000241690"/>
    </source>
</evidence>
<dbReference type="Proteomes" id="UP000241690">
    <property type="component" value="Unassembled WGS sequence"/>
</dbReference>
<dbReference type="RefSeq" id="XP_024780582.1">
    <property type="nucleotide sequence ID" value="XM_024915554.1"/>
</dbReference>
<keyword evidence="2" id="KW-1185">Reference proteome</keyword>
<proteinExistence type="predicted"/>
<protein>
    <submittedName>
        <fullName evidence="1">Uncharacterized protein</fullName>
    </submittedName>
</protein>
<accession>A0A2T4AV19</accession>
<gene>
    <name evidence="1" type="ORF">M431DRAFT_477314</name>
</gene>
<name>A0A2T4AV19_TRIHA</name>
<evidence type="ECO:0000313" key="1">
    <source>
        <dbReference type="EMBL" id="PTB60905.1"/>
    </source>
</evidence>
<sequence>MKIQGPQWVPNSAAAREPEAELPLEHSSCFCTLLHVGACILTAHLLDMMQQMCRASLLRIRPELVQSCEIALALTSSSRLSQARHLSNTSVETNGTGAQAAKTPDIHLDYRTDSELEVPGTNGANTSRCPMSWKTHCSSRFTRNMLFTRLIRANHQSVGRAERQTVFSTLTYKVQLLKHLRRDNY</sequence>
<dbReference type="GeneID" id="36624123"/>
<dbReference type="AlphaFoldDB" id="A0A2T4AV19"/>
<reference evidence="1 2" key="1">
    <citation type="submission" date="2016-07" db="EMBL/GenBank/DDBJ databases">
        <title>Multiple horizontal gene transfer events from other fungi enriched the ability of initially mycotrophic Trichoderma (Ascomycota) to feed on dead plant biomass.</title>
        <authorList>
            <consortium name="DOE Joint Genome Institute"/>
            <person name="Aerts A."/>
            <person name="Atanasova L."/>
            <person name="Chenthamara K."/>
            <person name="Zhang J."/>
            <person name="Grujic M."/>
            <person name="Henrissat B."/>
            <person name="Kuo A."/>
            <person name="Salamov A."/>
            <person name="Lipzen A."/>
            <person name="Labutti K."/>
            <person name="Barry K."/>
            <person name="Miao Y."/>
            <person name="Rahimi M.J."/>
            <person name="Shen Q."/>
            <person name="Grigoriev I.V."/>
            <person name="Kubicek C.P."/>
            <person name="Druzhinina I.S."/>
        </authorList>
    </citation>
    <scope>NUCLEOTIDE SEQUENCE [LARGE SCALE GENOMIC DNA]</scope>
    <source>
        <strain evidence="1 2">CBS 226.95</strain>
    </source>
</reference>
<organism evidence="1 2">
    <name type="scientific">Trichoderma harzianum CBS 226.95</name>
    <dbReference type="NCBI Taxonomy" id="983964"/>
    <lineage>
        <taxon>Eukaryota</taxon>
        <taxon>Fungi</taxon>
        <taxon>Dikarya</taxon>
        <taxon>Ascomycota</taxon>
        <taxon>Pezizomycotina</taxon>
        <taxon>Sordariomycetes</taxon>
        <taxon>Hypocreomycetidae</taxon>
        <taxon>Hypocreales</taxon>
        <taxon>Hypocreaceae</taxon>
        <taxon>Trichoderma</taxon>
    </lineage>
</organism>
<dbReference type="EMBL" id="KZ679675">
    <property type="protein sequence ID" value="PTB60905.1"/>
    <property type="molecule type" value="Genomic_DNA"/>
</dbReference>